<dbReference type="InterPro" id="IPR001757">
    <property type="entry name" value="P_typ_ATPase"/>
</dbReference>
<dbReference type="InterPro" id="IPR023299">
    <property type="entry name" value="ATPase_P-typ_cyto_dom_N"/>
</dbReference>
<dbReference type="Pfam" id="PF00122">
    <property type="entry name" value="E1-E2_ATPase"/>
    <property type="match status" value="1"/>
</dbReference>
<comment type="caution">
    <text evidence="13">The sequence shown here is derived from an EMBL/GenBank/DDBJ whole genome shotgun (WGS) entry which is preliminary data.</text>
</comment>
<keyword evidence="5 11" id="KW-0479">Metal-binding</keyword>
<dbReference type="InterPro" id="IPR023298">
    <property type="entry name" value="ATPase_P-typ_TM_dom_sf"/>
</dbReference>
<dbReference type="InterPro" id="IPR044492">
    <property type="entry name" value="P_typ_ATPase_HD_dom"/>
</dbReference>
<dbReference type="Gene3D" id="3.40.1110.10">
    <property type="entry name" value="Calcium-transporting ATPase, cytoplasmic domain N"/>
    <property type="match status" value="1"/>
</dbReference>
<dbReference type="PROSITE" id="PS50846">
    <property type="entry name" value="HMA_2"/>
    <property type="match status" value="1"/>
</dbReference>
<dbReference type="SFLD" id="SFLDF00027">
    <property type="entry name" value="p-type_atpase"/>
    <property type="match status" value="1"/>
</dbReference>
<evidence type="ECO:0000313" key="13">
    <source>
        <dbReference type="EMBL" id="PJF31010.1"/>
    </source>
</evidence>
<keyword evidence="3" id="KW-0813">Transport</keyword>
<keyword evidence="6 11" id="KW-0547">Nucleotide-binding</keyword>
<dbReference type="InterPro" id="IPR059000">
    <property type="entry name" value="ATPase_P-type_domA"/>
</dbReference>
<feature type="domain" description="HMA" evidence="12">
    <location>
        <begin position="7"/>
        <end position="73"/>
    </location>
</feature>
<feature type="transmembrane region" description="Helical" evidence="11">
    <location>
        <begin position="344"/>
        <end position="373"/>
    </location>
</feature>
<dbReference type="GO" id="GO:0046872">
    <property type="term" value="F:metal ion binding"/>
    <property type="evidence" value="ECO:0007669"/>
    <property type="project" value="UniProtKB-KW"/>
</dbReference>
<dbReference type="PRINTS" id="PR00120">
    <property type="entry name" value="HATPASE"/>
</dbReference>
<comment type="similarity">
    <text evidence="2 11">Belongs to the cation transport ATPase (P-type) (TC 3.A.3) family. Type IB subfamily.</text>
</comment>
<dbReference type="CDD" id="cd00371">
    <property type="entry name" value="HMA"/>
    <property type="match status" value="1"/>
</dbReference>
<keyword evidence="4 11" id="KW-0812">Transmembrane</keyword>
<dbReference type="InterPro" id="IPR051014">
    <property type="entry name" value="Cation_Transport_ATPase_IB"/>
</dbReference>
<protein>
    <submittedName>
        <fullName evidence="13">ATPase P</fullName>
    </submittedName>
</protein>
<dbReference type="InterPro" id="IPR006121">
    <property type="entry name" value="HMA_dom"/>
</dbReference>
<reference evidence="13 14" key="1">
    <citation type="submission" date="2017-11" db="EMBL/GenBank/DDBJ databases">
        <title>Evolution of Phototrophy in the Chloroflexi Phylum Driven by Horizontal Gene Transfer.</title>
        <authorList>
            <person name="Ward L.M."/>
            <person name="Hemp J."/>
            <person name="Shih P.M."/>
            <person name="Mcglynn S.E."/>
            <person name="Fischer W."/>
        </authorList>
    </citation>
    <scope>NUCLEOTIDE SEQUENCE [LARGE SCALE GENOMIC DNA]</scope>
    <source>
        <strain evidence="13">CP2_2F</strain>
    </source>
</reference>
<keyword evidence="8" id="KW-1278">Translocase</keyword>
<dbReference type="InterPro" id="IPR018303">
    <property type="entry name" value="ATPase_P-typ_P_site"/>
</dbReference>
<dbReference type="Pfam" id="PF00403">
    <property type="entry name" value="HMA"/>
    <property type="match status" value="1"/>
</dbReference>
<dbReference type="SUPFAM" id="SSF55008">
    <property type="entry name" value="HMA, heavy metal-associated domain"/>
    <property type="match status" value="1"/>
</dbReference>
<dbReference type="Pfam" id="PF00702">
    <property type="entry name" value="Hydrolase"/>
    <property type="match status" value="1"/>
</dbReference>
<feature type="transmembrane region" description="Helical" evidence="11">
    <location>
        <begin position="320"/>
        <end position="338"/>
    </location>
</feature>
<keyword evidence="7 11" id="KW-0067">ATP-binding</keyword>
<dbReference type="InterPro" id="IPR036163">
    <property type="entry name" value="HMA_dom_sf"/>
</dbReference>
<dbReference type="SFLD" id="SFLDG00002">
    <property type="entry name" value="C1.7:_P-type_atpase_like"/>
    <property type="match status" value="1"/>
</dbReference>
<proteinExistence type="inferred from homology"/>
<evidence type="ECO:0000256" key="6">
    <source>
        <dbReference type="ARBA" id="ARBA00022741"/>
    </source>
</evidence>
<accession>A0A2M8P0D4</accession>
<dbReference type="GO" id="GO:0019829">
    <property type="term" value="F:ATPase-coupled monoatomic cation transmembrane transporter activity"/>
    <property type="evidence" value="ECO:0007669"/>
    <property type="project" value="InterPro"/>
</dbReference>
<feature type="transmembrane region" description="Helical" evidence="11">
    <location>
        <begin position="173"/>
        <end position="191"/>
    </location>
</feature>
<dbReference type="Gene3D" id="3.40.50.1000">
    <property type="entry name" value="HAD superfamily/HAD-like"/>
    <property type="match status" value="1"/>
</dbReference>
<dbReference type="PRINTS" id="PR00119">
    <property type="entry name" value="CATATPASE"/>
</dbReference>
<dbReference type="InterPro" id="IPR036412">
    <property type="entry name" value="HAD-like_sf"/>
</dbReference>
<organism evidence="13 14">
    <name type="scientific">Candidatus Thermofonsia Clade 1 bacterium</name>
    <dbReference type="NCBI Taxonomy" id="2364210"/>
    <lineage>
        <taxon>Bacteria</taxon>
        <taxon>Bacillati</taxon>
        <taxon>Chloroflexota</taxon>
        <taxon>Candidatus Thermofontia</taxon>
        <taxon>Candidatus Thermofonsia Clade 1</taxon>
    </lineage>
</organism>
<dbReference type="PROSITE" id="PS01229">
    <property type="entry name" value="COF_2"/>
    <property type="match status" value="1"/>
</dbReference>
<evidence type="ECO:0000256" key="3">
    <source>
        <dbReference type="ARBA" id="ARBA00022448"/>
    </source>
</evidence>
<feature type="transmembrane region" description="Helical" evidence="11">
    <location>
        <begin position="121"/>
        <end position="139"/>
    </location>
</feature>
<dbReference type="InterPro" id="IPR027256">
    <property type="entry name" value="P-typ_ATPase_IB"/>
</dbReference>
<dbReference type="SFLD" id="SFLDS00003">
    <property type="entry name" value="Haloacid_Dehalogenase"/>
    <property type="match status" value="1"/>
</dbReference>
<evidence type="ECO:0000256" key="7">
    <source>
        <dbReference type="ARBA" id="ARBA00022840"/>
    </source>
</evidence>
<dbReference type="GO" id="GO:0016887">
    <property type="term" value="F:ATP hydrolysis activity"/>
    <property type="evidence" value="ECO:0007669"/>
    <property type="project" value="InterPro"/>
</dbReference>
<evidence type="ECO:0000256" key="5">
    <source>
        <dbReference type="ARBA" id="ARBA00022723"/>
    </source>
</evidence>
<dbReference type="Gene3D" id="3.30.70.100">
    <property type="match status" value="1"/>
</dbReference>
<dbReference type="NCBIfam" id="TIGR01494">
    <property type="entry name" value="ATPase_P-type"/>
    <property type="match status" value="1"/>
</dbReference>
<name>A0A2M8P0D4_9CHLR</name>
<evidence type="ECO:0000256" key="10">
    <source>
        <dbReference type="ARBA" id="ARBA00023136"/>
    </source>
</evidence>
<dbReference type="FunFam" id="3.30.70.100:FF:000001">
    <property type="entry name" value="ATPase copper transporting beta"/>
    <property type="match status" value="1"/>
</dbReference>
<dbReference type="GO" id="GO:0005886">
    <property type="term" value="C:plasma membrane"/>
    <property type="evidence" value="ECO:0007669"/>
    <property type="project" value="UniProtKB-SubCell"/>
</dbReference>
<keyword evidence="11" id="KW-1003">Cell membrane</keyword>
<evidence type="ECO:0000256" key="4">
    <source>
        <dbReference type="ARBA" id="ARBA00022692"/>
    </source>
</evidence>
<dbReference type="SUPFAM" id="SSF81665">
    <property type="entry name" value="Calcium ATPase, transmembrane domain M"/>
    <property type="match status" value="1"/>
</dbReference>
<dbReference type="PROSITE" id="PS00154">
    <property type="entry name" value="ATPASE_E1_E2"/>
    <property type="match status" value="1"/>
</dbReference>
<feature type="transmembrane region" description="Helical" evidence="11">
    <location>
        <begin position="644"/>
        <end position="667"/>
    </location>
</feature>
<dbReference type="NCBIfam" id="TIGR01511">
    <property type="entry name" value="ATPase-IB1_Cu"/>
    <property type="match status" value="1"/>
</dbReference>
<dbReference type="InterPro" id="IPR008250">
    <property type="entry name" value="ATPase_P-typ_transduc_dom_A_sf"/>
</dbReference>
<dbReference type="PANTHER" id="PTHR48085">
    <property type="entry name" value="CADMIUM/ZINC-TRANSPORTING ATPASE HMA2-RELATED"/>
    <property type="match status" value="1"/>
</dbReference>
<comment type="subcellular location">
    <subcellularLocation>
        <location evidence="1">Cell membrane</location>
        <topology evidence="1">Multi-pass membrane protein</topology>
    </subcellularLocation>
</comment>
<keyword evidence="9 11" id="KW-1133">Transmembrane helix</keyword>
<dbReference type="NCBIfam" id="TIGR01512">
    <property type="entry name" value="ATPase-IB2_Cd"/>
    <property type="match status" value="1"/>
</dbReference>
<dbReference type="PANTHER" id="PTHR48085:SF5">
    <property type="entry name" value="CADMIUM_ZINC-TRANSPORTING ATPASE HMA4-RELATED"/>
    <property type="match status" value="1"/>
</dbReference>
<keyword evidence="10 11" id="KW-0472">Membrane</keyword>
<dbReference type="EMBL" id="PGTK01000005">
    <property type="protein sequence ID" value="PJF31010.1"/>
    <property type="molecule type" value="Genomic_DNA"/>
</dbReference>
<dbReference type="InterPro" id="IPR023214">
    <property type="entry name" value="HAD_sf"/>
</dbReference>
<evidence type="ECO:0000256" key="9">
    <source>
        <dbReference type="ARBA" id="ARBA00022989"/>
    </source>
</evidence>
<sequence>MSATTPLILEVPIQGMDCHECTLHVQKAIAALDGVQAVDVFLSSEKARIALDPERVSLERIREAVQQAGYSLPKAEPDASQVQTNALTRRLLALFGLVVGIVLFIVVVGEWLGVFERLTAFIPYPIGAAAVLLAAMPILRGVLHAALRRQITSHTLMSVGMAAALIVGEWATAGVVVLFMYIGTSIEHLTAERTRRAVKDLTALAPQTARLLRNGTEQVVPISQVQVGDEMIVRHGEAIPTDGVVCEGQAAVNQAAITGESLPIEVGVGAKVYAATIIQNGYLRVRVTALGADSTFGRIIKLVEDAESHRADIQRIADRFAGYYLPVVAGIAALTFLLNRNALATAAVLVVACSCSFALATPIAMLASIGAGARRGVLIKGGKYIEALARADVLLIDKTGTLTLGKPCLTDVIALADVPEAEILRLAAAAERYSEHPLAAAVRTAAVERALSVPAPESFETLTGLGVRATVEGQRITVGNARLIGAELPQAASLAAQGKALLYVMRDEQIIGILAAADTLRPEVPAALQMLRELGVRHVELLTGDSERAAEALCAPLGIPFRANLLPEDKIRVVREYQAQGHTVVMVGDGVNDAPALAQADIGIAMGAAGSPIAIEAAHITLMGDDWRLVPQAFRIARRTMRVVRLNIGFTALYNFIGLSLAAFGVLPPVLAAAAQSIPDIGIVGNSARLLRSTDPQFHGTHGG</sequence>
<evidence type="ECO:0000259" key="12">
    <source>
        <dbReference type="PROSITE" id="PS50846"/>
    </source>
</evidence>
<gene>
    <name evidence="13" type="ORF">CUN51_05905</name>
</gene>
<dbReference type="GO" id="GO:0005524">
    <property type="term" value="F:ATP binding"/>
    <property type="evidence" value="ECO:0007669"/>
    <property type="project" value="UniProtKB-UniRule"/>
</dbReference>
<evidence type="ECO:0000256" key="8">
    <source>
        <dbReference type="ARBA" id="ARBA00022967"/>
    </source>
</evidence>
<evidence type="ECO:0000256" key="11">
    <source>
        <dbReference type="RuleBase" id="RU362081"/>
    </source>
</evidence>
<dbReference type="NCBIfam" id="TIGR01525">
    <property type="entry name" value="ATPase-IB_hvy"/>
    <property type="match status" value="1"/>
</dbReference>
<dbReference type="Proteomes" id="UP000228921">
    <property type="component" value="Unassembled WGS sequence"/>
</dbReference>
<dbReference type="SUPFAM" id="SSF81653">
    <property type="entry name" value="Calcium ATPase, transduction domain A"/>
    <property type="match status" value="1"/>
</dbReference>
<evidence type="ECO:0000256" key="2">
    <source>
        <dbReference type="ARBA" id="ARBA00006024"/>
    </source>
</evidence>
<dbReference type="FunFam" id="2.70.150.10:FF:000002">
    <property type="entry name" value="Copper-transporting ATPase 1, putative"/>
    <property type="match status" value="1"/>
</dbReference>
<evidence type="ECO:0000313" key="14">
    <source>
        <dbReference type="Proteomes" id="UP000228921"/>
    </source>
</evidence>
<dbReference type="SUPFAM" id="SSF56784">
    <property type="entry name" value="HAD-like"/>
    <property type="match status" value="1"/>
</dbReference>
<dbReference type="Gene3D" id="2.70.150.10">
    <property type="entry name" value="Calcium-transporting ATPase, cytoplasmic transduction domain A"/>
    <property type="match status" value="1"/>
</dbReference>
<dbReference type="AlphaFoldDB" id="A0A2M8P0D4"/>
<evidence type="ECO:0000256" key="1">
    <source>
        <dbReference type="ARBA" id="ARBA00004651"/>
    </source>
</evidence>
<feature type="transmembrane region" description="Helical" evidence="11">
    <location>
        <begin position="91"/>
        <end position="115"/>
    </location>
</feature>